<feature type="compositionally biased region" description="Basic residues" evidence="1">
    <location>
        <begin position="116"/>
        <end position="128"/>
    </location>
</feature>
<proteinExistence type="predicted"/>
<evidence type="ECO:0000313" key="2">
    <source>
        <dbReference type="EMBL" id="CAA9375149.1"/>
    </source>
</evidence>
<gene>
    <name evidence="2" type="ORF">AVDCRST_MAG75-458</name>
</gene>
<feature type="compositionally biased region" description="Basic residues" evidence="1">
    <location>
        <begin position="62"/>
        <end position="74"/>
    </location>
</feature>
<feature type="non-terminal residue" evidence="2">
    <location>
        <position position="1"/>
    </location>
</feature>
<dbReference type="EMBL" id="CADCUO010000032">
    <property type="protein sequence ID" value="CAA9375149.1"/>
    <property type="molecule type" value="Genomic_DNA"/>
</dbReference>
<protein>
    <submittedName>
        <fullName evidence="2">RidA/YER057c/UK114 superfamily protein</fullName>
    </submittedName>
</protein>
<name>A0A6J4N1Y6_9ACTN</name>
<feature type="compositionally biased region" description="Basic and acidic residues" evidence="1">
    <location>
        <begin position="34"/>
        <end position="44"/>
    </location>
</feature>
<evidence type="ECO:0000256" key="1">
    <source>
        <dbReference type="SAM" id="MobiDB-lite"/>
    </source>
</evidence>
<reference evidence="2" key="1">
    <citation type="submission" date="2020-02" db="EMBL/GenBank/DDBJ databases">
        <authorList>
            <person name="Meier V. D."/>
        </authorList>
    </citation>
    <scope>NUCLEOTIDE SEQUENCE</scope>
    <source>
        <strain evidence="2">AVDCRST_MAG75</strain>
    </source>
</reference>
<feature type="non-terminal residue" evidence="2">
    <location>
        <position position="128"/>
    </location>
</feature>
<feature type="region of interest" description="Disordered" evidence="1">
    <location>
        <begin position="1"/>
        <end position="128"/>
    </location>
</feature>
<organism evidence="2">
    <name type="scientific">uncultured Propionibacteriaceae bacterium</name>
    <dbReference type="NCBI Taxonomy" id="257457"/>
    <lineage>
        <taxon>Bacteria</taxon>
        <taxon>Bacillati</taxon>
        <taxon>Actinomycetota</taxon>
        <taxon>Actinomycetes</taxon>
        <taxon>Propionibacteriales</taxon>
        <taxon>Propionibacteriaceae</taxon>
        <taxon>environmental samples</taxon>
    </lineage>
</organism>
<accession>A0A6J4N1Y6</accession>
<dbReference type="AlphaFoldDB" id="A0A6J4N1Y6"/>
<sequence length="128" mass="14128">ASDSAHRPRPSAGRQLFPGDGDRKPVLQCRHGSCRPDHRRDGGYHHRRADSSGARQPPSSAGRRRVDPRRRREGHHPPAGAEAGLRWIRLGLPGPDGRAVPGSYHGRVTADGHPGRDRRRRRATSGRL</sequence>